<feature type="transmembrane region" description="Helical" evidence="1">
    <location>
        <begin position="216"/>
        <end position="240"/>
    </location>
</feature>
<reference evidence="3" key="1">
    <citation type="submission" date="2022-11" db="UniProtKB">
        <authorList>
            <consortium name="WormBaseParasite"/>
        </authorList>
    </citation>
    <scope>IDENTIFICATION</scope>
</reference>
<dbReference type="Proteomes" id="UP000887574">
    <property type="component" value="Unplaced"/>
</dbReference>
<evidence type="ECO:0000256" key="1">
    <source>
        <dbReference type="SAM" id="Phobius"/>
    </source>
</evidence>
<proteinExistence type="predicted"/>
<dbReference type="InterPro" id="IPR019425">
    <property type="entry name" value="7TM_GPCR_serpentine_rcpt_Srt"/>
</dbReference>
<feature type="transmembrane region" description="Helical" evidence="1">
    <location>
        <begin position="331"/>
        <end position="349"/>
    </location>
</feature>
<organism evidence="2 3">
    <name type="scientific">Ditylenchus dipsaci</name>
    <dbReference type="NCBI Taxonomy" id="166011"/>
    <lineage>
        <taxon>Eukaryota</taxon>
        <taxon>Metazoa</taxon>
        <taxon>Ecdysozoa</taxon>
        <taxon>Nematoda</taxon>
        <taxon>Chromadorea</taxon>
        <taxon>Rhabditida</taxon>
        <taxon>Tylenchina</taxon>
        <taxon>Tylenchomorpha</taxon>
        <taxon>Sphaerularioidea</taxon>
        <taxon>Anguinidae</taxon>
        <taxon>Anguininae</taxon>
        <taxon>Ditylenchus</taxon>
    </lineage>
</organism>
<evidence type="ECO:0000313" key="3">
    <source>
        <dbReference type="WBParaSite" id="jg716"/>
    </source>
</evidence>
<name>A0A915EIW0_9BILA</name>
<feature type="transmembrane region" description="Helical" evidence="1">
    <location>
        <begin position="151"/>
        <end position="175"/>
    </location>
</feature>
<feature type="transmembrane region" description="Helical" evidence="1">
    <location>
        <begin position="187"/>
        <end position="210"/>
    </location>
</feature>
<dbReference type="WBParaSite" id="jg716">
    <property type="protein sequence ID" value="jg716"/>
    <property type="gene ID" value="jg716"/>
</dbReference>
<keyword evidence="1" id="KW-1133">Transmembrane helix</keyword>
<keyword evidence="1" id="KW-0812">Transmembrane</keyword>
<dbReference type="PANTHER" id="PTHR23021:SF11">
    <property type="entry name" value="SERPENTINE RECEPTOR, CLASS T"/>
    <property type="match status" value="1"/>
</dbReference>
<protein>
    <submittedName>
        <fullName evidence="3">G protein-coupled receptor</fullName>
    </submittedName>
</protein>
<accession>A0A915EIW0</accession>
<evidence type="ECO:0000313" key="2">
    <source>
        <dbReference type="Proteomes" id="UP000887574"/>
    </source>
</evidence>
<keyword evidence="1" id="KW-0472">Membrane</keyword>
<dbReference type="PANTHER" id="PTHR23021">
    <property type="entry name" value="SERPENTINE RECEPTOR, CLASS T"/>
    <property type="match status" value="1"/>
</dbReference>
<keyword evidence="2" id="KW-1185">Reference proteome</keyword>
<sequence>MRYMFTLQYTSPSVTRMDVWFKNNTRCHSKFTRHYVCIYGLEDVPTNLNNSHSMFANKMLPSFDYGAIYCCIRRCYNRLTSSEALKDFASVYLELPQVRYHAEKKRLRNNGPTRNCLISSAPTTSQLKKKLKMYNAYTQEQWQSLGNKRPFIGACFVVIGVCTQAIYILFLIAMMKKRFRSLSCYKIMFFLGIVDMGNIVGGAFGTGYLTCCTHPTLIYFIGANGVSCWCTACLTCCLLASTAALTLHGPIFLTGCLQAIRLGLAYYTQPLLHTHFTFEMPVIYDSNYVTWFYDPFFAVPIHYDFHNPNADNMWSSDIHCYCVVYMNYFYMPPWLTMISTLAYVLMLAHRHLLTCFRTKVAECFSRISVRKV</sequence>
<dbReference type="AlphaFoldDB" id="A0A915EIW0"/>
<dbReference type="Pfam" id="PF10321">
    <property type="entry name" value="7TM_GPCR_Srt"/>
    <property type="match status" value="1"/>
</dbReference>